<dbReference type="Proteomes" id="UP000737402">
    <property type="component" value="Unassembled WGS sequence"/>
</dbReference>
<comment type="caution">
    <text evidence="1">The sequence shown here is derived from an EMBL/GenBank/DDBJ whole genome shotgun (WGS) entry which is preliminary data.</text>
</comment>
<organism evidence="1 2">
    <name type="scientific">Sutcliffiella tianshenii</name>
    <dbReference type="NCBI Taxonomy" id="1463404"/>
    <lineage>
        <taxon>Bacteria</taxon>
        <taxon>Bacillati</taxon>
        <taxon>Bacillota</taxon>
        <taxon>Bacilli</taxon>
        <taxon>Bacillales</taxon>
        <taxon>Bacillaceae</taxon>
        <taxon>Sutcliffiella</taxon>
    </lineage>
</organism>
<keyword evidence="2" id="KW-1185">Reference proteome</keyword>
<dbReference type="Pfam" id="PF14006">
    <property type="entry name" value="YqzL"/>
    <property type="match status" value="1"/>
</dbReference>
<accession>A0ABS2P065</accession>
<name>A0ABS2P065_9BACI</name>
<evidence type="ECO:0000313" key="1">
    <source>
        <dbReference type="EMBL" id="MBM7620302.1"/>
    </source>
</evidence>
<proteinExistence type="predicted"/>
<protein>
    <recommendedName>
        <fullName evidence="3">YqzL family protein</fullName>
    </recommendedName>
</protein>
<evidence type="ECO:0008006" key="3">
    <source>
        <dbReference type="Google" id="ProtNLM"/>
    </source>
</evidence>
<dbReference type="InterPro" id="IPR025617">
    <property type="entry name" value="YqzL"/>
</dbReference>
<sequence>MNGHHSHIGIGISMLVFTTERVGFTMLDFTWKVFKETGNIDTYLLFKELEKENVDIPEQSEELANRDLPIS</sequence>
<gene>
    <name evidence="1" type="ORF">JOC95_002155</name>
</gene>
<evidence type="ECO:0000313" key="2">
    <source>
        <dbReference type="Proteomes" id="UP000737402"/>
    </source>
</evidence>
<dbReference type="EMBL" id="JAFBED010000004">
    <property type="protein sequence ID" value="MBM7620302.1"/>
    <property type="molecule type" value="Genomic_DNA"/>
</dbReference>
<reference evidence="1 2" key="1">
    <citation type="submission" date="2021-01" db="EMBL/GenBank/DDBJ databases">
        <title>Genomic Encyclopedia of Type Strains, Phase IV (KMG-IV): sequencing the most valuable type-strain genomes for metagenomic binning, comparative biology and taxonomic classification.</title>
        <authorList>
            <person name="Goeker M."/>
        </authorList>
    </citation>
    <scope>NUCLEOTIDE SEQUENCE [LARGE SCALE GENOMIC DNA]</scope>
    <source>
        <strain evidence="1 2">DSM 25879</strain>
    </source>
</reference>